<name>A0ACB9SEX5_9MYRT</name>
<evidence type="ECO:0000313" key="1">
    <source>
        <dbReference type="EMBL" id="KAI4388038.1"/>
    </source>
</evidence>
<proteinExistence type="predicted"/>
<gene>
    <name evidence="1" type="ORF">MLD38_000412</name>
</gene>
<dbReference type="Proteomes" id="UP001057402">
    <property type="component" value="Chromosome 1"/>
</dbReference>
<sequence length="948" mass="102047">MGTVDSAQKSPSDDGPSAATGALGKGIAEIRGFDRGEGASVGRDVCSTGENDGLADFEMNGVSSLLKMKESNRKGTNMDVDDKGGGVEGVKAIDGEVDGGKARDGGIGENGGSLRQGDRGPKLDLNSDGLVEDVYEHQYSIGDFVWGKIKNHPWWPGQISDPSDASEYAVKHRTSSNKILVAYFGDGTFAWCHPSQLKPFEENFDAFSRQSASRNFSNAINAALNEICRVISSRITCPCVPDRTEDSSGGRKLVANSGIKEGAFVPDSGIEKLAVCQLGTSELISSLRKMACAPSASSMLYSAVVKNWLVPFHKLKGVSQLPTYYEPVPVPGLEDRGDDVGDGMDNAGVPFQGLIVEEWQSPTQKESTLKKCAKMAGEEVSSRRKEKSILEILGLNGEGADNKTSMKKMEDDHPTEERKEVVSKTVDEDVSGLAVVEVKRRGRKKKALGGAENDGSEVKVAPKGPVTSEAKVDVHDGNQGNLDKGSYLRERKKSKYLSPPFTNVTKGHKKKDKEAEPLNASGITQVAEKMKRAADHLMGTPPIFEKKADTKVFENANQAGDDAISEQGIPDTSEEERYVIAKTEELKASASDVLNEVRDAALDPNQAKAAGTVSDDVEMFLPLYRSSVFRNGSNYKNFKKGKLGRRKKYPETELPSTSEGAQINQSPDITEPQKEATKEVAQNTDAESLKKTAAEEAVAPKSDGEPQKRKLETKPQKKRAIDEVASISDSKTLKKKETQEAGPKSDGKPRKKKATDDATAVKSKATPKSILLGKVTAKDDIGWLLVTFKQASSLPTKEDLITMYSKYGKLDENETAVHYNSKYALVVFEKISDAEEALKCSQAASPFGSSKAVFELLCANATPYSADKQKAGVQRKRGRPRKAAAGETSTATGDASEVQSMKRKLENISSLLDKSGGKLSKKVKSHLKGEIKGLLELVSGPTDGSASS</sequence>
<protein>
    <submittedName>
        <fullName evidence="1">Uncharacterized protein</fullName>
    </submittedName>
</protein>
<keyword evidence="2" id="KW-1185">Reference proteome</keyword>
<reference evidence="2" key="1">
    <citation type="journal article" date="2023" name="Front. Plant Sci.">
        <title>Chromosomal-level genome assembly of Melastoma candidum provides insights into trichome evolution.</title>
        <authorList>
            <person name="Zhong Y."/>
            <person name="Wu W."/>
            <person name="Sun C."/>
            <person name="Zou P."/>
            <person name="Liu Y."/>
            <person name="Dai S."/>
            <person name="Zhou R."/>
        </authorList>
    </citation>
    <scope>NUCLEOTIDE SEQUENCE [LARGE SCALE GENOMIC DNA]</scope>
</reference>
<organism evidence="1 2">
    <name type="scientific">Melastoma candidum</name>
    <dbReference type="NCBI Taxonomy" id="119954"/>
    <lineage>
        <taxon>Eukaryota</taxon>
        <taxon>Viridiplantae</taxon>
        <taxon>Streptophyta</taxon>
        <taxon>Embryophyta</taxon>
        <taxon>Tracheophyta</taxon>
        <taxon>Spermatophyta</taxon>
        <taxon>Magnoliopsida</taxon>
        <taxon>eudicotyledons</taxon>
        <taxon>Gunneridae</taxon>
        <taxon>Pentapetalae</taxon>
        <taxon>rosids</taxon>
        <taxon>malvids</taxon>
        <taxon>Myrtales</taxon>
        <taxon>Melastomataceae</taxon>
        <taxon>Melastomatoideae</taxon>
        <taxon>Melastomateae</taxon>
        <taxon>Melastoma</taxon>
    </lineage>
</organism>
<comment type="caution">
    <text evidence="1">The sequence shown here is derived from an EMBL/GenBank/DDBJ whole genome shotgun (WGS) entry which is preliminary data.</text>
</comment>
<dbReference type="EMBL" id="CM042880">
    <property type="protein sequence ID" value="KAI4388038.1"/>
    <property type="molecule type" value="Genomic_DNA"/>
</dbReference>
<evidence type="ECO:0000313" key="2">
    <source>
        <dbReference type="Proteomes" id="UP001057402"/>
    </source>
</evidence>
<accession>A0ACB9SEX5</accession>